<reference evidence="1 2" key="1">
    <citation type="submission" date="2018-02" db="EMBL/GenBank/DDBJ databases">
        <title>The genomes of Aspergillus section Nigri reveals drivers in fungal speciation.</title>
        <authorList>
            <consortium name="DOE Joint Genome Institute"/>
            <person name="Vesth T.C."/>
            <person name="Nybo J."/>
            <person name="Theobald S."/>
            <person name="Brandl J."/>
            <person name="Frisvad J.C."/>
            <person name="Nielsen K.F."/>
            <person name="Lyhne E.K."/>
            <person name="Kogle M.E."/>
            <person name="Kuo A."/>
            <person name="Riley R."/>
            <person name="Clum A."/>
            <person name="Nolan M."/>
            <person name="Lipzen A."/>
            <person name="Salamov A."/>
            <person name="Henrissat B."/>
            <person name="Wiebenga A."/>
            <person name="De vries R.P."/>
            <person name="Grigoriev I.V."/>
            <person name="Mortensen U.H."/>
            <person name="Andersen M.R."/>
            <person name="Baker S.E."/>
        </authorList>
    </citation>
    <scope>NUCLEOTIDE SEQUENCE [LARGE SCALE GENOMIC DNA]</scope>
    <source>
        <strain evidence="1 2">CBS 115571</strain>
    </source>
</reference>
<gene>
    <name evidence="1" type="ORF">BO99DRAFT_428998</name>
</gene>
<keyword evidence="2" id="KW-1185">Reference proteome</keyword>
<protein>
    <submittedName>
        <fullName evidence="1">Uncharacterized protein</fullName>
    </submittedName>
</protein>
<accession>A0A2V5HHL2</accession>
<dbReference type="EMBL" id="KZ825106">
    <property type="protein sequence ID" value="PYI23281.1"/>
    <property type="molecule type" value="Genomic_DNA"/>
</dbReference>
<evidence type="ECO:0000313" key="2">
    <source>
        <dbReference type="Proteomes" id="UP000249829"/>
    </source>
</evidence>
<sequence length="84" mass="8356">MKGAFARYCVMGARASQALRNLNEEADTPTSTLVVGNRRMASPHAAAAAAAAAAASAARSGSGVTSVSNHGDSDVVLVQGIIVT</sequence>
<evidence type="ECO:0000313" key="1">
    <source>
        <dbReference type="EMBL" id="PYI23281.1"/>
    </source>
</evidence>
<dbReference type="Proteomes" id="UP000249829">
    <property type="component" value="Unassembled WGS sequence"/>
</dbReference>
<dbReference type="AlphaFoldDB" id="A0A2V5HHL2"/>
<name>A0A2V5HHL2_ASPV1</name>
<organism evidence="1 2">
    <name type="scientific">Aspergillus violaceofuscus (strain CBS 115571)</name>
    <dbReference type="NCBI Taxonomy" id="1450538"/>
    <lineage>
        <taxon>Eukaryota</taxon>
        <taxon>Fungi</taxon>
        <taxon>Dikarya</taxon>
        <taxon>Ascomycota</taxon>
        <taxon>Pezizomycotina</taxon>
        <taxon>Eurotiomycetes</taxon>
        <taxon>Eurotiomycetidae</taxon>
        <taxon>Eurotiales</taxon>
        <taxon>Aspergillaceae</taxon>
        <taxon>Aspergillus</taxon>
    </lineage>
</organism>
<proteinExistence type="predicted"/>